<comment type="caution">
    <text evidence="8">The sequence shown here is derived from an EMBL/GenBank/DDBJ whole genome shotgun (WGS) entry which is preliminary data.</text>
</comment>
<dbReference type="GO" id="GO:0000785">
    <property type="term" value="C:chromatin"/>
    <property type="evidence" value="ECO:0007669"/>
    <property type="project" value="TreeGrafter"/>
</dbReference>
<evidence type="ECO:0000256" key="6">
    <source>
        <dbReference type="SAM" id="MobiDB-lite"/>
    </source>
</evidence>
<dbReference type="Proteomes" id="UP000663828">
    <property type="component" value="Unassembled WGS sequence"/>
</dbReference>
<dbReference type="PANTHER" id="PTHR11267:SF201">
    <property type="entry name" value="T-BOX DOMAIN-CONTAINING PROTEIN"/>
    <property type="match status" value="1"/>
</dbReference>
<dbReference type="PROSITE" id="PS50252">
    <property type="entry name" value="TBOX_3"/>
    <property type="match status" value="1"/>
</dbReference>
<evidence type="ECO:0000256" key="2">
    <source>
        <dbReference type="ARBA" id="ARBA00023125"/>
    </source>
</evidence>
<name>A0A815A1C7_ADIRI</name>
<dbReference type="GO" id="GO:0000981">
    <property type="term" value="F:DNA-binding transcription factor activity, RNA polymerase II-specific"/>
    <property type="evidence" value="ECO:0007669"/>
    <property type="project" value="TreeGrafter"/>
</dbReference>
<keyword evidence="3" id="KW-0804">Transcription</keyword>
<organism evidence="8 9">
    <name type="scientific">Adineta ricciae</name>
    <name type="common">Rotifer</name>
    <dbReference type="NCBI Taxonomy" id="249248"/>
    <lineage>
        <taxon>Eukaryota</taxon>
        <taxon>Metazoa</taxon>
        <taxon>Spiralia</taxon>
        <taxon>Gnathifera</taxon>
        <taxon>Rotifera</taxon>
        <taxon>Eurotatoria</taxon>
        <taxon>Bdelloidea</taxon>
        <taxon>Adinetida</taxon>
        <taxon>Adinetidae</taxon>
        <taxon>Adineta</taxon>
    </lineage>
</organism>
<proteinExistence type="predicted"/>
<sequence length="419" mass="48135">MIASLGAKEEVQQTSTEYHYLSSQSHPYYYSVPFNDDSNNPHHYRPSIYETNQYYSLSNQECNHYFNDKGLTNYRPTYYQHCSPEEHANDSAYPSKVSGYHSMSIYDYTSPSSNCVPPLNSGFNQHLSYAPVAVESMNCNTDETTNYSTPYTSSDGTCRSDSVFVELLNRPLWLKFAAHTHENVVTKPGRRMFPTLEFKVSGLKPEATYDICIEMVLLDLNHWKFNSGKWIASEQSEPGPKNSSYEALSYSICYLSIIVGHRYLHPDSPSSGEQWMKSSRISFSKLKLTNNKKLSTGHSQNQMPLLLHSMHKYIPRLSIIQTSNEPNDTLSSLPKYTFTFPETQFIAVTAYQNTDITQLKIDNNPFAKGFRENADNQSMHSTYPYSRVSPSDDRRSNTSENDCENVYEHSHLPKKRRHY</sequence>
<dbReference type="InterPro" id="IPR036960">
    <property type="entry name" value="T-box_sf"/>
</dbReference>
<feature type="region of interest" description="Disordered" evidence="6">
    <location>
        <begin position="370"/>
        <end position="419"/>
    </location>
</feature>
<gene>
    <name evidence="8" type="ORF">XAT740_LOCUS26240</name>
</gene>
<dbReference type="SUPFAM" id="SSF49417">
    <property type="entry name" value="p53-like transcription factors"/>
    <property type="match status" value="1"/>
</dbReference>
<feature type="domain" description="T-box" evidence="7">
    <location>
        <begin position="167"/>
        <end position="372"/>
    </location>
</feature>
<dbReference type="InterPro" id="IPR046360">
    <property type="entry name" value="T-box_DNA-bd"/>
</dbReference>
<evidence type="ECO:0000259" key="7">
    <source>
        <dbReference type="PROSITE" id="PS50252"/>
    </source>
</evidence>
<keyword evidence="1" id="KW-0805">Transcription regulation</keyword>
<keyword evidence="4 5" id="KW-0539">Nucleus</keyword>
<dbReference type="GO" id="GO:0000978">
    <property type="term" value="F:RNA polymerase II cis-regulatory region sequence-specific DNA binding"/>
    <property type="evidence" value="ECO:0007669"/>
    <property type="project" value="InterPro"/>
</dbReference>
<dbReference type="GO" id="GO:0045893">
    <property type="term" value="P:positive regulation of DNA-templated transcription"/>
    <property type="evidence" value="ECO:0007669"/>
    <property type="project" value="InterPro"/>
</dbReference>
<reference evidence="8" key="1">
    <citation type="submission" date="2021-02" db="EMBL/GenBank/DDBJ databases">
        <authorList>
            <person name="Nowell W R."/>
        </authorList>
    </citation>
    <scope>NUCLEOTIDE SEQUENCE</scope>
</reference>
<dbReference type="AlphaFoldDB" id="A0A815A1C7"/>
<evidence type="ECO:0000256" key="4">
    <source>
        <dbReference type="ARBA" id="ARBA00023242"/>
    </source>
</evidence>
<dbReference type="Gene3D" id="2.60.40.820">
    <property type="entry name" value="Transcription factor, T-box"/>
    <property type="match status" value="1"/>
</dbReference>
<dbReference type="EMBL" id="CAJNOR010002123">
    <property type="protein sequence ID" value="CAF1250709.1"/>
    <property type="molecule type" value="Genomic_DNA"/>
</dbReference>
<dbReference type="Pfam" id="PF00907">
    <property type="entry name" value="T-box"/>
    <property type="match status" value="1"/>
</dbReference>
<dbReference type="PANTHER" id="PTHR11267">
    <property type="entry name" value="T-BOX PROTEIN-RELATED"/>
    <property type="match status" value="1"/>
</dbReference>
<feature type="compositionally biased region" description="Polar residues" evidence="6">
    <location>
        <begin position="375"/>
        <end position="384"/>
    </location>
</feature>
<dbReference type="InterPro" id="IPR008967">
    <property type="entry name" value="p53-like_TF_DNA-bd_sf"/>
</dbReference>
<comment type="subcellular location">
    <subcellularLocation>
        <location evidence="5">Nucleus</location>
    </subcellularLocation>
</comment>
<evidence type="ECO:0000313" key="9">
    <source>
        <dbReference type="Proteomes" id="UP000663828"/>
    </source>
</evidence>
<dbReference type="GO" id="GO:0005634">
    <property type="term" value="C:nucleus"/>
    <property type="evidence" value="ECO:0007669"/>
    <property type="project" value="UniProtKB-SubCell"/>
</dbReference>
<dbReference type="PRINTS" id="PR00937">
    <property type="entry name" value="TBOX"/>
</dbReference>
<evidence type="ECO:0000256" key="3">
    <source>
        <dbReference type="ARBA" id="ARBA00023163"/>
    </source>
</evidence>
<keyword evidence="2 5" id="KW-0238">DNA-binding</keyword>
<evidence type="ECO:0000256" key="1">
    <source>
        <dbReference type="ARBA" id="ARBA00023015"/>
    </source>
</evidence>
<accession>A0A815A1C7</accession>
<dbReference type="SMART" id="SM00425">
    <property type="entry name" value="TBOX"/>
    <property type="match status" value="1"/>
</dbReference>
<protein>
    <recommendedName>
        <fullName evidence="7">T-box domain-containing protein</fullName>
    </recommendedName>
</protein>
<keyword evidence="9" id="KW-1185">Reference proteome</keyword>
<evidence type="ECO:0000256" key="5">
    <source>
        <dbReference type="PROSITE-ProRule" id="PRU00201"/>
    </source>
</evidence>
<dbReference type="GO" id="GO:0001708">
    <property type="term" value="P:cell fate specification"/>
    <property type="evidence" value="ECO:0007669"/>
    <property type="project" value="TreeGrafter"/>
</dbReference>
<comment type="caution">
    <text evidence="5">Lacks conserved residue(s) required for the propagation of feature annotation.</text>
</comment>
<dbReference type="InterPro" id="IPR001699">
    <property type="entry name" value="TF_T-box"/>
</dbReference>
<evidence type="ECO:0000313" key="8">
    <source>
        <dbReference type="EMBL" id="CAF1250709.1"/>
    </source>
</evidence>